<dbReference type="Proteomes" id="UP000189733">
    <property type="component" value="Unassembled WGS sequence"/>
</dbReference>
<name>A0A1T4WST7_9BACT</name>
<proteinExistence type="predicted"/>
<evidence type="ECO:0000313" key="3">
    <source>
        <dbReference type="Proteomes" id="UP000189733"/>
    </source>
</evidence>
<evidence type="ECO:0000256" key="1">
    <source>
        <dbReference type="SAM" id="MobiDB-lite"/>
    </source>
</evidence>
<dbReference type="EMBL" id="FUYA01000010">
    <property type="protein sequence ID" value="SKA80384.1"/>
    <property type="molecule type" value="Genomic_DNA"/>
</dbReference>
<accession>A0A1T4WST7</accession>
<feature type="compositionally biased region" description="Basic and acidic residues" evidence="1">
    <location>
        <begin position="188"/>
        <end position="201"/>
    </location>
</feature>
<dbReference type="AlphaFoldDB" id="A0A1T4WST7"/>
<evidence type="ECO:0000313" key="2">
    <source>
        <dbReference type="EMBL" id="SKA80384.1"/>
    </source>
</evidence>
<protein>
    <submittedName>
        <fullName evidence="2">Uncharacterized protein</fullName>
    </submittedName>
</protein>
<reference evidence="2 3" key="1">
    <citation type="submission" date="2017-02" db="EMBL/GenBank/DDBJ databases">
        <authorList>
            <person name="Peterson S.W."/>
        </authorList>
    </citation>
    <scope>NUCLEOTIDE SEQUENCE [LARGE SCALE GENOMIC DNA]</scope>
    <source>
        <strain evidence="2 3">DSM 18034</strain>
    </source>
</reference>
<feature type="region of interest" description="Disordered" evidence="1">
    <location>
        <begin position="176"/>
        <end position="201"/>
    </location>
</feature>
<gene>
    <name evidence="2" type="ORF">SAMN02745702_02646</name>
</gene>
<keyword evidence="3" id="KW-1185">Reference proteome</keyword>
<organism evidence="2 3">
    <name type="scientific">Desulfobaculum bizertense DSM 18034</name>
    <dbReference type="NCBI Taxonomy" id="1121442"/>
    <lineage>
        <taxon>Bacteria</taxon>
        <taxon>Pseudomonadati</taxon>
        <taxon>Thermodesulfobacteriota</taxon>
        <taxon>Desulfovibrionia</taxon>
        <taxon>Desulfovibrionales</taxon>
        <taxon>Desulfovibrionaceae</taxon>
        <taxon>Desulfobaculum</taxon>
    </lineage>
</organism>
<feature type="region of interest" description="Disordered" evidence="1">
    <location>
        <begin position="31"/>
        <end position="64"/>
    </location>
</feature>
<sequence length="201" mass="21437">MKGKAKGFHSSGPLLFRANLGFPRASSLGGVKGQRPLQGLGQRPNKTAPLVEHETESRPPPRPSPLFFVTATTLNGSGAGGVAPFAGSASFVEGVFEIPSGAEFSRAVWGDHVVAAGAGASHSLREFVNSVMTGIAGELLVSRVRKFDARHLGVEAFWSRHADIFMRCVSWRFEGEAQEGGTQDEEGETKNLRRAEHAISP</sequence>